<keyword evidence="1" id="KW-0732">Signal</keyword>
<evidence type="ECO:0000313" key="2">
    <source>
        <dbReference type="EMBL" id="NZA27433.1"/>
    </source>
</evidence>
<dbReference type="Pfam" id="PF14559">
    <property type="entry name" value="TPR_19"/>
    <property type="match status" value="1"/>
</dbReference>
<dbReference type="Gene3D" id="2.120.10.30">
    <property type="entry name" value="TolB, C-terminal domain"/>
    <property type="match status" value="2"/>
</dbReference>
<evidence type="ECO:0000313" key="3">
    <source>
        <dbReference type="Proteomes" id="UP000578091"/>
    </source>
</evidence>
<accession>A0A853JDP2</accession>
<evidence type="ECO:0000256" key="1">
    <source>
        <dbReference type="SAM" id="SignalP"/>
    </source>
</evidence>
<reference evidence="2 3" key="1">
    <citation type="submission" date="2020-07" db="EMBL/GenBank/DDBJ databases">
        <title>Luteimonas sp. SJ-92.</title>
        <authorList>
            <person name="Huang X.-X."/>
            <person name="Xu L."/>
            <person name="Sun J.-Q."/>
        </authorList>
    </citation>
    <scope>NUCLEOTIDE SEQUENCE [LARGE SCALE GENOMIC DNA]</scope>
    <source>
        <strain evidence="2 3">SJ-92</strain>
    </source>
</reference>
<feature type="signal peptide" evidence="1">
    <location>
        <begin position="1"/>
        <end position="20"/>
    </location>
</feature>
<gene>
    <name evidence="2" type="ORF">H0E84_13670</name>
</gene>
<dbReference type="EMBL" id="JACCKA010000077">
    <property type="protein sequence ID" value="NZA27433.1"/>
    <property type="molecule type" value="Genomic_DNA"/>
</dbReference>
<dbReference type="SUPFAM" id="SSF48452">
    <property type="entry name" value="TPR-like"/>
    <property type="match status" value="1"/>
</dbReference>
<keyword evidence="3" id="KW-1185">Reference proteome</keyword>
<feature type="chain" id="PRO_5032697562" evidence="1">
    <location>
        <begin position="21"/>
        <end position="424"/>
    </location>
</feature>
<name>A0A853JDP2_9GAMM</name>
<proteinExistence type="predicted"/>
<dbReference type="Proteomes" id="UP000578091">
    <property type="component" value="Unassembled WGS sequence"/>
</dbReference>
<dbReference type="AlphaFoldDB" id="A0A853JDP2"/>
<dbReference type="SUPFAM" id="SSF63829">
    <property type="entry name" value="Calcium-dependent phosphotriesterase"/>
    <property type="match status" value="1"/>
</dbReference>
<dbReference type="InterPro" id="IPR011990">
    <property type="entry name" value="TPR-like_helical_dom_sf"/>
</dbReference>
<organism evidence="2 3">
    <name type="scientific">Luteimonas salinisoli</name>
    <dbReference type="NCBI Taxonomy" id="2752307"/>
    <lineage>
        <taxon>Bacteria</taxon>
        <taxon>Pseudomonadati</taxon>
        <taxon>Pseudomonadota</taxon>
        <taxon>Gammaproteobacteria</taxon>
        <taxon>Lysobacterales</taxon>
        <taxon>Lysobacteraceae</taxon>
        <taxon>Luteimonas</taxon>
    </lineage>
</organism>
<dbReference type="RefSeq" id="WP_180679209.1">
    <property type="nucleotide sequence ID" value="NZ_JACCKA010000077.1"/>
</dbReference>
<protein>
    <submittedName>
        <fullName evidence="2">Tetratricopeptide repeat protein</fullName>
    </submittedName>
</protein>
<dbReference type="InterPro" id="IPR011042">
    <property type="entry name" value="6-blade_b-propeller_TolB-like"/>
</dbReference>
<dbReference type="Pfam" id="PF20067">
    <property type="entry name" value="SSL_N"/>
    <property type="match status" value="1"/>
</dbReference>
<comment type="caution">
    <text evidence="2">The sequence shown here is derived from an EMBL/GenBank/DDBJ whole genome shotgun (WGS) entry which is preliminary data.</text>
</comment>
<sequence length="424" mass="44630">MGRVLAVSLILAACSACAQASDGYAEARNASRAAYQAGDFEAALAHARDMATHRPGYPPALAAVARTEARLGRAEDALATLIGLAEADVAVDVSGVADFAGVRELPGYARLEMLQSALMAPAGEHSVAARLDDPGFVPEGIAVDAEGRLYLGSIRYGRIVRIGSAGVETFAASGASGLASVFGLRIDEANGLLWAATAMMPQAVDFDPERAGASGILRFRLADGAPVDAHWLPEDGAEHVLGDLIVMDEHLAVATDSAGGAILELDTRTGRFTPLVEPGRLESPQGIAFDPRRDAYFVADWGGGLHRLERASGRLERVEGSPGALLYGIDGLYLHGGDLIAVQNMSQPHRVTRIALDATGHRVVRQDILARALPEFDEPTLGTVDGDTFYLVANSHWNRFGADNRLQDPDSLTGPTVLAIPLGE</sequence>